<evidence type="ECO:0000313" key="2">
    <source>
        <dbReference type="Proteomes" id="UP000298493"/>
    </source>
</evidence>
<protein>
    <submittedName>
        <fullName evidence="1">Uncharacterized protein</fullName>
    </submittedName>
</protein>
<keyword evidence="2" id="KW-1185">Reference proteome</keyword>
<dbReference type="AlphaFoldDB" id="A0A4Z1PE53"/>
<sequence length="86" mass="9717">MPDSLVRILSHKILEVERLSVSCHSVIFSFLCPSSLWNVVEAVWLGFDRAFDTIGWLAHPIRWFRAGDMIHGSRSDMGMGSVEGKK</sequence>
<gene>
    <name evidence="1" type="ORF">E6O75_ATG05725</name>
</gene>
<dbReference type="Proteomes" id="UP000298493">
    <property type="component" value="Unassembled WGS sequence"/>
</dbReference>
<name>A0A4Z1PE53_9PEZI</name>
<comment type="caution">
    <text evidence="1">The sequence shown here is derived from an EMBL/GenBank/DDBJ whole genome shotgun (WGS) entry which is preliminary data.</text>
</comment>
<proteinExistence type="predicted"/>
<evidence type="ECO:0000313" key="1">
    <source>
        <dbReference type="EMBL" id="TID20960.1"/>
    </source>
</evidence>
<reference evidence="1 2" key="1">
    <citation type="submission" date="2019-04" db="EMBL/GenBank/DDBJ databases">
        <title>High contiguity whole genome sequence and gene annotation resource for two Venturia nashicola isolates.</title>
        <authorList>
            <person name="Prokchorchik M."/>
            <person name="Won K."/>
            <person name="Lee Y."/>
            <person name="Choi E.D."/>
            <person name="Segonzac C."/>
            <person name="Sohn K.H."/>
        </authorList>
    </citation>
    <scope>NUCLEOTIDE SEQUENCE [LARGE SCALE GENOMIC DNA]</scope>
    <source>
        <strain evidence="1 2">PRI2</strain>
    </source>
</reference>
<dbReference type="EMBL" id="SNSC02000010">
    <property type="protein sequence ID" value="TID20960.1"/>
    <property type="molecule type" value="Genomic_DNA"/>
</dbReference>
<organism evidence="1 2">
    <name type="scientific">Venturia nashicola</name>
    <dbReference type="NCBI Taxonomy" id="86259"/>
    <lineage>
        <taxon>Eukaryota</taxon>
        <taxon>Fungi</taxon>
        <taxon>Dikarya</taxon>
        <taxon>Ascomycota</taxon>
        <taxon>Pezizomycotina</taxon>
        <taxon>Dothideomycetes</taxon>
        <taxon>Pleosporomycetidae</taxon>
        <taxon>Venturiales</taxon>
        <taxon>Venturiaceae</taxon>
        <taxon>Venturia</taxon>
    </lineage>
</organism>
<accession>A0A4Z1PE53</accession>